<evidence type="ECO:0000259" key="9">
    <source>
        <dbReference type="PROSITE" id="PS50885"/>
    </source>
</evidence>
<dbReference type="STRING" id="1150625.Q75_10055"/>
<keyword evidence="7" id="KW-1133">Transmembrane helix</keyword>
<dbReference type="PANTHER" id="PTHR32089">
    <property type="entry name" value="METHYL-ACCEPTING CHEMOTAXIS PROTEIN MCPB"/>
    <property type="match status" value="1"/>
</dbReference>
<evidence type="ECO:0000259" key="8">
    <source>
        <dbReference type="PROSITE" id="PS50111"/>
    </source>
</evidence>
<keyword evidence="7" id="KW-0812">Transmembrane</keyword>
<dbReference type="PANTHER" id="PTHR32089:SF112">
    <property type="entry name" value="LYSOZYME-LIKE PROTEIN-RELATED"/>
    <property type="match status" value="1"/>
</dbReference>
<dbReference type="SMART" id="SM00304">
    <property type="entry name" value="HAMP"/>
    <property type="match status" value="1"/>
</dbReference>
<reference evidence="10 11" key="1">
    <citation type="journal article" date="2016" name="Front. Microbiol.">
        <title>Microevolution Analysis of Bacillus coahuilensis Unveils Differences in Phosphorus Acquisition Strategies and Their Regulation.</title>
        <authorList>
            <person name="Gomez-Lunar Z."/>
            <person name="Hernandez-Gonzalez I."/>
            <person name="Rodriguez-Torres M.D."/>
            <person name="Souza V."/>
            <person name="Olmedo-Alvarez G."/>
        </authorList>
    </citation>
    <scope>NUCLEOTIDE SEQUENCE [LARGE SCALE GENOMIC DNA]</scope>
    <source>
        <strain evidence="11">p1.1.43</strain>
    </source>
</reference>
<dbReference type="Pfam" id="PF00672">
    <property type="entry name" value="HAMP"/>
    <property type="match status" value="1"/>
</dbReference>
<evidence type="ECO:0000256" key="3">
    <source>
        <dbReference type="ARBA" id="ARBA00023136"/>
    </source>
</evidence>
<dbReference type="InterPro" id="IPR003660">
    <property type="entry name" value="HAMP_dom"/>
</dbReference>
<evidence type="ECO:0000256" key="4">
    <source>
        <dbReference type="ARBA" id="ARBA00023224"/>
    </source>
</evidence>
<organism evidence="10 11">
    <name type="scientific">Bacillus coahuilensis p1.1.43</name>
    <dbReference type="NCBI Taxonomy" id="1150625"/>
    <lineage>
        <taxon>Bacteria</taxon>
        <taxon>Bacillati</taxon>
        <taxon>Bacillota</taxon>
        <taxon>Bacilli</taxon>
        <taxon>Bacillales</taxon>
        <taxon>Bacillaceae</taxon>
        <taxon>Bacillus</taxon>
    </lineage>
</organism>
<accession>A0A147K7J4</accession>
<evidence type="ECO:0000313" key="10">
    <source>
        <dbReference type="EMBL" id="KUP06066.1"/>
    </source>
</evidence>
<dbReference type="Gene3D" id="6.10.340.10">
    <property type="match status" value="1"/>
</dbReference>
<dbReference type="CDD" id="cd06225">
    <property type="entry name" value="HAMP"/>
    <property type="match status" value="1"/>
</dbReference>
<evidence type="ECO:0000256" key="7">
    <source>
        <dbReference type="SAM" id="Phobius"/>
    </source>
</evidence>
<sequence length="592" mass="65726">MPKRFRFKLDNKNSLNPKKLRNIPRLRMASTRIGLLNNVSIRIRLLLATLLLLMLSGTVIGGIAINQSKKSIINIMEQKLEREVTSINDLSQSLMLVYIGKEDKFEKQLQTAVKKQNVALTQDGFNSDYFLVSNGVATPFDASMNTSLTFSDKLIQEIEDKEKGIIHTKLNGKDYTLSFFNVQELGGEYLIAVEDETYMQSIQVLERTVLISILVSILVGSIIVFLLVNSLTSPLNRLRTSMLHIREGDLTVDVQTNSGVPEIRSLEKSFLSMLDNMKDLIRNIQNTTKNLSATGLDLQASSNHLLSENEMMIETVRMVKHGAEETAGTSESSIKQFSSMKDLVETVISQMNMIFSKANEMNNAAVEGEKTVGLMGESMNEFVKDFNHVTATVQDVQKHSLTIGTVVTVIQQIAEQTKLLAINAAIEAARAGEAGKGFAVVADEVRKLADQSSKATGQINATIEEMEFVTEKASNEFKSLLEKFQENVQTTTATRDSFDKLKAEISEVDIMLTSIKTDLHYVQQSLPKVEATNESFASISQETLASTEQMLAAFEEQLSNVKNSHEIGEKLTDLSHGLKQLSSQFTIEKDVS</sequence>
<dbReference type="SUPFAM" id="SSF58104">
    <property type="entry name" value="Methyl-accepting chemotaxis protein (MCP) signaling domain"/>
    <property type="match status" value="1"/>
</dbReference>
<dbReference type="SMART" id="SM00283">
    <property type="entry name" value="MA"/>
    <property type="match status" value="1"/>
</dbReference>
<dbReference type="GO" id="GO:0004888">
    <property type="term" value="F:transmembrane signaling receptor activity"/>
    <property type="evidence" value="ECO:0007669"/>
    <property type="project" value="InterPro"/>
</dbReference>
<dbReference type="PROSITE" id="PS50111">
    <property type="entry name" value="CHEMOTAXIS_TRANSDUC_2"/>
    <property type="match status" value="1"/>
</dbReference>
<evidence type="ECO:0000256" key="1">
    <source>
        <dbReference type="ARBA" id="ARBA00004236"/>
    </source>
</evidence>
<evidence type="ECO:0000256" key="2">
    <source>
        <dbReference type="ARBA" id="ARBA00022475"/>
    </source>
</evidence>
<dbReference type="InterPro" id="IPR004090">
    <property type="entry name" value="Chemotax_Me-accpt_rcpt"/>
</dbReference>
<keyword evidence="2" id="KW-1003">Cell membrane</keyword>
<protein>
    <recommendedName>
        <fullName evidence="12">Chemotaxis protein</fullName>
    </recommendedName>
</protein>
<evidence type="ECO:0000313" key="11">
    <source>
        <dbReference type="Proteomes" id="UP000074108"/>
    </source>
</evidence>
<dbReference type="PROSITE" id="PS50885">
    <property type="entry name" value="HAMP"/>
    <property type="match status" value="1"/>
</dbReference>
<feature type="domain" description="Methyl-accepting transducer" evidence="8">
    <location>
        <begin position="301"/>
        <end position="551"/>
    </location>
</feature>
<dbReference type="Pfam" id="PF00015">
    <property type="entry name" value="MCPsignal"/>
    <property type="match status" value="1"/>
</dbReference>
<comment type="similarity">
    <text evidence="5">Belongs to the methyl-accepting chemotaxis (MCP) protein family.</text>
</comment>
<keyword evidence="4 6" id="KW-0807">Transducer</keyword>
<keyword evidence="11" id="KW-1185">Reference proteome</keyword>
<dbReference type="Proteomes" id="UP000074108">
    <property type="component" value="Unassembled WGS sequence"/>
</dbReference>
<dbReference type="InterPro" id="IPR004089">
    <property type="entry name" value="MCPsignal_dom"/>
</dbReference>
<dbReference type="Gene3D" id="1.10.287.950">
    <property type="entry name" value="Methyl-accepting chemotaxis protein"/>
    <property type="match status" value="1"/>
</dbReference>
<dbReference type="EMBL" id="LDYG01000031">
    <property type="protein sequence ID" value="KUP06066.1"/>
    <property type="molecule type" value="Genomic_DNA"/>
</dbReference>
<evidence type="ECO:0008006" key="12">
    <source>
        <dbReference type="Google" id="ProtNLM"/>
    </source>
</evidence>
<dbReference type="GO" id="GO:0006935">
    <property type="term" value="P:chemotaxis"/>
    <property type="evidence" value="ECO:0007669"/>
    <property type="project" value="InterPro"/>
</dbReference>
<gene>
    <name evidence="10" type="ORF">Q75_10055</name>
</gene>
<feature type="domain" description="HAMP" evidence="9">
    <location>
        <begin position="229"/>
        <end position="282"/>
    </location>
</feature>
<dbReference type="PATRIC" id="fig|1150625.3.peg.2144"/>
<dbReference type="AlphaFoldDB" id="A0A147K7J4"/>
<dbReference type="GO" id="GO:0005886">
    <property type="term" value="C:plasma membrane"/>
    <property type="evidence" value="ECO:0007669"/>
    <property type="project" value="UniProtKB-SubCell"/>
</dbReference>
<evidence type="ECO:0000256" key="5">
    <source>
        <dbReference type="ARBA" id="ARBA00029447"/>
    </source>
</evidence>
<dbReference type="PRINTS" id="PR00260">
    <property type="entry name" value="CHEMTRNSDUCR"/>
</dbReference>
<comment type="subcellular location">
    <subcellularLocation>
        <location evidence="1">Cell membrane</location>
    </subcellularLocation>
</comment>
<comment type="caution">
    <text evidence="10">The sequence shown here is derived from an EMBL/GenBank/DDBJ whole genome shotgun (WGS) entry which is preliminary data.</text>
</comment>
<proteinExistence type="inferred from homology"/>
<name>A0A147K7J4_9BACI</name>
<dbReference type="GO" id="GO:0007165">
    <property type="term" value="P:signal transduction"/>
    <property type="evidence" value="ECO:0007669"/>
    <property type="project" value="UniProtKB-KW"/>
</dbReference>
<feature type="transmembrane region" description="Helical" evidence="7">
    <location>
        <begin position="209"/>
        <end position="232"/>
    </location>
</feature>
<evidence type="ECO:0000256" key="6">
    <source>
        <dbReference type="PROSITE-ProRule" id="PRU00284"/>
    </source>
</evidence>
<keyword evidence="3 7" id="KW-0472">Membrane</keyword>